<dbReference type="PROSITE" id="PS50157">
    <property type="entry name" value="ZINC_FINGER_C2H2_2"/>
    <property type="match status" value="1"/>
</dbReference>
<protein>
    <recommendedName>
        <fullName evidence="5">C2H2-type domain-containing protein</fullName>
    </recommendedName>
</protein>
<evidence type="ECO:0000313" key="6">
    <source>
        <dbReference type="EMBL" id="ORX54500.1"/>
    </source>
</evidence>
<dbReference type="Gene3D" id="3.30.160.60">
    <property type="entry name" value="Classic Zinc Finger"/>
    <property type="match status" value="1"/>
</dbReference>
<evidence type="ECO:0000313" key="7">
    <source>
        <dbReference type="Proteomes" id="UP000242146"/>
    </source>
</evidence>
<dbReference type="AlphaFoldDB" id="A0A1X2GIF4"/>
<keyword evidence="1" id="KW-0479">Metal-binding</keyword>
<dbReference type="OrthoDB" id="8117402at2759"/>
<evidence type="ECO:0000256" key="2">
    <source>
        <dbReference type="ARBA" id="ARBA00022771"/>
    </source>
</evidence>
<accession>A0A1X2GIF4</accession>
<dbReference type="STRING" id="101127.A0A1X2GIF4"/>
<dbReference type="InterPro" id="IPR013087">
    <property type="entry name" value="Znf_C2H2_type"/>
</dbReference>
<proteinExistence type="predicted"/>
<dbReference type="InterPro" id="IPR036236">
    <property type="entry name" value="Znf_C2H2_sf"/>
</dbReference>
<keyword evidence="2 4" id="KW-0863">Zinc-finger</keyword>
<comment type="caution">
    <text evidence="6">The sequence shown here is derived from an EMBL/GenBank/DDBJ whole genome shotgun (WGS) entry which is preliminary data.</text>
</comment>
<reference evidence="6 7" key="1">
    <citation type="submission" date="2016-07" db="EMBL/GenBank/DDBJ databases">
        <title>Pervasive Adenine N6-methylation of Active Genes in Fungi.</title>
        <authorList>
            <consortium name="DOE Joint Genome Institute"/>
            <person name="Mondo S.J."/>
            <person name="Dannebaum R.O."/>
            <person name="Kuo R.C."/>
            <person name="Labutti K."/>
            <person name="Haridas S."/>
            <person name="Kuo A."/>
            <person name="Salamov A."/>
            <person name="Ahrendt S.R."/>
            <person name="Lipzen A."/>
            <person name="Sullivan W."/>
            <person name="Andreopoulos W.B."/>
            <person name="Clum A."/>
            <person name="Lindquist E."/>
            <person name="Daum C."/>
            <person name="Ramamoorthy G.K."/>
            <person name="Gryganskyi A."/>
            <person name="Culley D."/>
            <person name="Magnuson J.K."/>
            <person name="James T.Y."/>
            <person name="O'Malley M.A."/>
            <person name="Stajich J.E."/>
            <person name="Spatafora J.W."/>
            <person name="Visel A."/>
            <person name="Grigoriev I.V."/>
        </authorList>
    </citation>
    <scope>NUCLEOTIDE SEQUENCE [LARGE SCALE GENOMIC DNA]</scope>
    <source>
        <strain evidence="6 7">NRRL 3301</strain>
    </source>
</reference>
<organism evidence="6 7">
    <name type="scientific">Hesseltinella vesiculosa</name>
    <dbReference type="NCBI Taxonomy" id="101127"/>
    <lineage>
        <taxon>Eukaryota</taxon>
        <taxon>Fungi</taxon>
        <taxon>Fungi incertae sedis</taxon>
        <taxon>Mucoromycota</taxon>
        <taxon>Mucoromycotina</taxon>
        <taxon>Mucoromycetes</taxon>
        <taxon>Mucorales</taxon>
        <taxon>Cunninghamellaceae</taxon>
        <taxon>Hesseltinella</taxon>
    </lineage>
</organism>
<evidence type="ECO:0000256" key="3">
    <source>
        <dbReference type="ARBA" id="ARBA00022833"/>
    </source>
</evidence>
<dbReference type="SUPFAM" id="SSF57667">
    <property type="entry name" value="beta-beta-alpha zinc fingers"/>
    <property type="match status" value="1"/>
</dbReference>
<evidence type="ECO:0000256" key="1">
    <source>
        <dbReference type="ARBA" id="ARBA00022723"/>
    </source>
</evidence>
<evidence type="ECO:0000256" key="4">
    <source>
        <dbReference type="PROSITE-ProRule" id="PRU00042"/>
    </source>
</evidence>
<keyword evidence="3" id="KW-0862">Zinc</keyword>
<dbReference type="FunFam" id="3.30.160.60:FF:000446">
    <property type="entry name" value="Zinc finger protein"/>
    <property type="match status" value="1"/>
</dbReference>
<gene>
    <name evidence="6" type="ORF">DM01DRAFT_1335634</name>
</gene>
<dbReference type="SMART" id="SM00355">
    <property type="entry name" value="ZnF_C2H2"/>
    <property type="match status" value="2"/>
</dbReference>
<dbReference type="GO" id="GO:0008270">
    <property type="term" value="F:zinc ion binding"/>
    <property type="evidence" value="ECO:0007669"/>
    <property type="project" value="UniProtKB-KW"/>
</dbReference>
<evidence type="ECO:0000259" key="5">
    <source>
        <dbReference type="PROSITE" id="PS50157"/>
    </source>
</evidence>
<sequence length="200" mass="22292">MATTPSLYGMSPCSVADSCLADHPYLSPNQQELMIHPLPQENVHGDTLSVPCQPILSTGSVSPSSPITTPVLASLAPASDSAVAVPFQQEQTWINTLYNTVTFLDQAVTNTSVKPVAKEPEAKKKKTPVRRQIYECRYCPYTSNRSNNKNEHELTHDPNRVKGFACLVCQKRFARKHDLKRHHQSHIRQIRKMLTSCGLV</sequence>
<dbReference type="EMBL" id="MCGT01000013">
    <property type="protein sequence ID" value="ORX54500.1"/>
    <property type="molecule type" value="Genomic_DNA"/>
</dbReference>
<name>A0A1X2GIF4_9FUNG</name>
<dbReference type="PROSITE" id="PS00028">
    <property type="entry name" value="ZINC_FINGER_C2H2_1"/>
    <property type="match status" value="1"/>
</dbReference>
<keyword evidence="7" id="KW-1185">Reference proteome</keyword>
<dbReference type="Proteomes" id="UP000242146">
    <property type="component" value="Unassembled WGS sequence"/>
</dbReference>
<feature type="domain" description="C2H2-type" evidence="5">
    <location>
        <begin position="164"/>
        <end position="191"/>
    </location>
</feature>